<keyword evidence="1" id="KW-0547">Nucleotide-binding</keyword>
<keyword evidence="3" id="KW-0472">Membrane</keyword>
<dbReference type="PROSITE" id="PS50011">
    <property type="entry name" value="PROTEIN_KINASE_DOM"/>
    <property type="match status" value="1"/>
</dbReference>
<proteinExistence type="predicted"/>
<organism evidence="5 6">
    <name type="scientific">Acorus calamus</name>
    <name type="common">Sweet flag</name>
    <dbReference type="NCBI Taxonomy" id="4465"/>
    <lineage>
        <taxon>Eukaryota</taxon>
        <taxon>Viridiplantae</taxon>
        <taxon>Streptophyta</taxon>
        <taxon>Embryophyta</taxon>
        <taxon>Tracheophyta</taxon>
        <taxon>Spermatophyta</taxon>
        <taxon>Magnoliopsida</taxon>
        <taxon>Liliopsida</taxon>
        <taxon>Acoraceae</taxon>
        <taxon>Acorus</taxon>
    </lineage>
</organism>
<dbReference type="GO" id="GO:0005524">
    <property type="term" value="F:ATP binding"/>
    <property type="evidence" value="ECO:0007669"/>
    <property type="project" value="UniProtKB-KW"/>
</dbReference>
<keyword evidence="5" id="KW-0675">Receptor</keyword>
<reference evidence="5" key="2">
    <citation type="submission" date="2023-06" db="EMBL/GenBank/DDBJ databases">
        <authorList>
            <person name="Ma L."/>
            <person name="Liu K.-W."/>
            <person name="Li Z."/>
            <person name="Hsiao Y.-Y."/>
            <person name="Qi Y."/>
            <person name="Fu T."/>
            <person name="Tang G."/>
            <person name="Zhang D."/>
            <person name="Sun W.-H."/>
            <person name="Liu D.-K."/>
            <person name="Li Y."/>
            <person name="Chen G.-Z."/>
            <person name="Liu X.-D."/>
            <person name="Liao X.-Y."/>
            <person name="Jiang Y.-T."/>
            <person name="Yu X."/>
            <person name="Hao Y."/>
            <person name="Huang J."/>
            <person name="Zhao X.-W."/>
            <person name="Ke S."/>
            <person name="Chen Y.-Y."/>
            <person name="Wu W.-L."/>
            <person name="Hsu J.-L."/>
            <person name="Lin Y.-F."/>
            <person name="Huang M.-D."/>
            <person name="Li C.-Y."/>
            <person name="Huang L."/>
            <person name="Wang Z.-W."/>
            <person name="Zhao X."/>
            <person name="Zhong W.-Y."/>
            <person name="Peng D.-H."/>
            <person name="Ahmad S."/>
            <person name="Lan S."/>
            <person name="Zhang J.-S."/>
            <person name="Tsai W.-C."/>
            <person name="Van De Peer Y."/>
            <person name="Liu Z.-J."/>
        </authorList>
    </citation>
    <scope>NUCLEOTIDE SEQUENCE</scope>
    <source>
        <strain evidence="5">CP</strain>
        <tissue evidence="5">Leaves</tissue>
    </source>
</reference>
<reference evidence="5" key="1">
    <citation type="journal article" date="2023" name="Nat. Commun.">
        <title>Diploid and tetraploid genomes of Acorus and the evolution of monocots.</title>
        <authorList>
            <person name="Ma L."/>
            <person name="Liu K.W."/>
            <person name="Li Z."/>
            <person name="Hsiao Y.Y."/>
            <person name="Qi Y."/>
            <person name="Fu T."/>
            <person name="Tang G.D."/>
            <person name="Zhang D."/>
            <person name="Sun W.H."/>
            <person name="Liu D.K."/>
            <person name="Li Y."/>
            <person name="Chen G.Z."/>
            <person name="Liu X.D."/>
            <person name="Liao X.Y."/>
            <person name="Jiang Y.T."/>
            <person name="Yu X."/>
            <person name="Hao Y."/>
            <person name="Huang J."/>
            <person name="Zhao X.W."/>
            <person name="Ke S."/>
            <person name="Chen Y.Y."/>
            <person name="Wu W.L."/>
            <person name="Hsu J.L."/>
            <person name="Lin Y.F."/>
            <person name="Huang M.D."/>
            <person name="Li C.Y."/>
            <person name="Huang L."/>
            <person name="Wang Z.W."/>
            <person name="Zhao X."/>
            <person name="Zhong W.Y."/>
            <person name="Peng D.H."/>
            <person name="Ahmad S."/>
            <person name="Lan S."/>
            <person name="Zhang J.S."/>
            <person name="Tsai W.C."/>
            <person name="Van de Peer Y."/>
            <person name="Liu Z.J."/>
        </authorList>
    </citation>
    <scope>NUCLEOTIDE SEQUENCE</scope>
    <source>
        <strain evidence="5">CP</strain>
    </source>
</reference>
<evidence type="ECO:0000313" key="6">
    <source>
        <dbReference type="Proteomes" id="UP001180020"/>
    </source>
</evidence>
<keyword evidence="5" id="KW-0418">Kinase</keyword>
<dbReference type="GO" id="GO:0005886">
    <property type="term" value="C:plasma membrane"/>
    <property type="evidence" value="ECO:0007669"/>
    <property type="project" value="TreeGrafter"/>
</dbReference>
<keyword evidence="3" id="KW-1133">Transmembrane helix</keyword>
<keyword evidence="6" id="KW-1185">Reference proteome</keyword>
<protein>
    <submittedName>
        <fullName evidence="5">Receptor-like protein kinase</fullName>
    </submittedName>
</protein>
<evidence type="ECO:0000256" key="2">
    <source>
        <dbReference type="ARBA" id="ARBA00022840"/>
    </source>
</evidence>
<dbReference type="Gene3D" id="3.30.200.20">
    <property type="entry name" value="Phosphorylase Kinase, domain 1"/>
    <property type="match status" value="1"/>
</dbReference>
<dbReference type="EMBL" id="JAUJYO010000015">
    <property type="protein sequence ID" value="KAK1296760.1"/>
    <property type="molecule type" value="Genomic_DNA"/>
</dbReference>
<keyword evidence="3" id="KW-0812">Transmembrane</keyword>
<dbReference type="PANTHER" id="PTHR27001:SF585">
    <property type="entry name" value="OS02G0648100 PROTEIN"/>
    <property type="match status" value="1"/>
</dbReference>
<dbReference type="Proteomes" id="UP001180020">
    <property type="component" value="Unassembled WGS sequence"/>
</dbReference>
<evidence type="ECO:0000259" key="4">
    <source>
        <dbReference type="PROSITE" id="PS50011"/>
    </source>
</evidence>
<feature type="transmembrane region" description="Helical" evidence="3">
    <location>
        <begin position="6"/>
        <end position="24"/>
    </location>
</feature>
<evidence type="ECO:0000313" key="5">
    <source>
        <dbReference type="EMBL" id="KAK1296760.1"/>
    </source>
</evidence>
<dbReference type="InterPro" id="IPR011009">
    <property type="entry name" value="Kinase-like_dom_sf"/>
</dbReference>
<dbReference type="Pfam" id="PF00069">
    <property type="entry name" value="Pkinase"/>
    <property type="match status" value="1"/>
</dbReference>
<sequence>MDMQTILLVMLFSFGCGILFYPFYKILERLLCGEPENKTSAAPLIEILPEGENQTSAAPLIEPLPEGDNVGVGRATAGDPHHVEVRGDWRRFRWDVIGKLISSESGLSLIRNGDSSNVFRVSFPDESSLAVLKIYRNLNQASFKEELETLLRISHLNVPRLIGYSDDGAGALLFEYFPKGNLHDHLHNQATNFPWHHRTSIAYKVGYTIHQLHENHTIHGNIKSSHILLDSKLNPKLCDFHSSVRFDPENLNSDSDGPTTKTDVYSFGILLLELLSGDEQVDGIGDATKAEEMVDARLNGQYDSEEVVAMASIAGMCVREDASEKPSMLGVLRFMEDKVPSVNVDVVE</sequence>
<comment type="caution">
    <text evidence="5">The sequence shown here is derived from an EMBL/GenBank/DDBJ whole genome shotgun (WGS) entry which is preliminary data.</text>
</comment>
<evidence type="ECO:0000256" key="1">
    <source>
        <dbReference type="ARBA" id="ARBA00022741"/>
    </source>
</evidence>
<dbReference type="GO" id="GO:0004672">
    <property type="term" value="F:protein kinase activity"/>
    <property type="evidence" value="ECO:0007669"/>
    <property type="project" value="InterPro"/>
</dbReference>
<gene>
    <name evidence="5" type="ORF">QJS10_CPB15g01312</name>
</gene>
<dbReference type="PANTHER" id="PTHR27001">
    <property type="entry name" value="OS01G0253100 PROTEIN"/>
    <property type="match status" value="1"/>
</dbReference>
<keyword evidence="5" id="KW-0808">Transferase</keyword>
<dbReference type="Gene3D" id="1.10.510.10">
    <property type="entry name" value="Transferase(Phosphotransferase) domain 1"/>
    <property type="match status" value="1"/>
</dbReference>
<feature type="domain" description="Protein kinase" evidence="4">
    <location>
        <begin position="104"/>
        <end position="342"/>
    </location>
</feature>
<dbReference type="AlphaFoldDB" id="A0AAV9D692"/>
<evidence type="ECO:0000256" key="3">
    <source>
        <dbReference type="SAM" id="Phobius"/>
    </source>
</evidence>
<dbReference type="InterPro" id="IPR000719">
    <property type="entry name" value="Prot_kinase_dom"/>
</dbReference>
<keyword evidence="2" id="KW-0067">ATP-binding</keyword>
<dbReference type="SUPFAM" id="SSF56112">
    <property type="entry name" value="Protein kinase-like (PK-like)"/>
    <property type="match status" value="1"/>
</dbReference>
<accession>A0AAV9D692</accession>
<name>A0AAV9D692_ACOCL</name>